<sequence length="156" mass="17019">MDSSETIPNSGVDVALLLPLNANDDLTDEDSGAEDNPCVDNLRASQLSADVFVTDMAINNECEDSSYDIGLPSTIKEGITGTQAAERNYREPENEDSTLPSTECPLMCEVPLKPDEEILNMMVTYINQYAAKKNRVGDCSENEMMMFLAVVLLSGL</sequence>
<organism evidence="2 3">
    <name type="scientific">Periplaneta americana</name>
    <name type="common">American cockroach</name>
    <name type="synonym">Blatta americana</name>
    <dbReference type="NCBI Taxonomy" id="6978"/>
    <lineage>
        <taxon>Eukaryota</taxon>
        <taxon>Metazoa</taxon>
        <taxon>Ecdysozoa</taxon>
        <taxon>Arthropoda</taxon>
        <taxon>Hexapoda</taxon>
        <taxon>Insecta</taxon>
        <taxon>Pterygota</taxon>
        <taxon>Neoptera</taxon>
        <taxon>Polyneoptera</taxon>
        <taxon>Dictyoptera</taxon>
        <taxon>Blattodea</taxon>
        <taxon>Blattoidea</taxon>
        <taxon>Blattidae</taxon>
        <taxon>Blattinae</taxon>
        <taxon>Periplaneta</taxon>
    </lineage>
</organism>
<reference evidence="2 3" key="1">
    <citation type="journal article" date="2022" name="Allergy">
        <title>Genome assembly and annotation of Periplaneta americana reveal a comprehensive cockroach allergen profile.</title>
        <authorList>
            <person name="Wang L."/>
            <person name="Xiong Q."/>
            <person name="Saelim N."/>
            <person name="Wang L."/>
            <person name="Nong W."/>
            <person name="Wan A.T."/>
            <person name="Shi M."/>
            <person name="Liu X."/>
            <person name="Cao Q."/>
            <person name="Hui J.H.L."/>
            <person name="Sookrung N."/>
            <person name="Leung T.F."/>
            <person name="Tungtrongchitr A."/>
            <person name="Tsui S.K.W."/>
        </authorList>
    </citation>
    <scope>NUCLEOTIDE SEQUENCE [LARGE SCALE GENOMIC DNA]</scope>
    <source>
        <strain evidence="2">PWHHKU_190912</strain>
    </source>
</reference>
<keyword evidence="3" id="KW-1185">Reference proteome</keyword>
<feature type="domain" description="PiggyBac transposable element-derived protein" evidence="1">
    <location>
        <begin position="115"/>
        <end position="155"/>
    </location>
</feature>
<dbReference type="InterPro" id="IPR029526">
    <property type="entry name" value="PGBD"/>
</dbReference>
<proteinExistence type="predicted"/>
<evidence type="ECO:0000259" key="1">
    <source>
        <dbReference type="Pfam" id="PF13843"/>
    </source>
</evidence>
<comment type="caution">
    <text evidence="2">The sequence shown here is derived from an EMBL/GenBank/DDBJ whole genome shotgun (WGS) entry which is preliminary data.</text>
</comment>
<accession>A0ABQ8SJ51</accession>
<dbReference type="EMBL" id="JAJSOF020000027">
    <property type="protein sequence ID" value="KAJ4433805.1"/>
    <property type="molecule type" value="Genomic_DNA"/>
</dbReference>
<dbReference type="Proteomes" id="UP001148838">
    <property type="component" value="Unassembled WGS sequence"/>
</dbReference>
<protein>
    <recommendedName>
        <fullName evidence="1">PiggyBac transposable element-derived protein domain-containing protein</fullName>
    </recommendedName>
</protein>
<evidence type="ECO:0000313" key="3">
    <source>
        <dbReference type="Proteomes" id="UP001148838"/>
    </source>
</evidence>
<evidence type="ECO:0000313" key="2">
    <source>
        <dbReference type="EMBL" id="KAJ4433805.1"/>
    </source>
</evidence>
<gene>
    <name evidence="2" type="ORF">ANN_16117</name>
</gene>
<name>A0ABQ8SJ51_PERAM</name>
<dbReference type="Pfam" id="PF13843">
    <property type="entry name" value="DDE_Tnp_1_7"/>
    <property type="match status" value="1"/>
</dbReference>